<gene>
    <name evidence="2" type="ORF">HNR73_006947</name>
</gene>
<organism evidence="2 3">
    <name type="scientific">Phytomonospora endophytica</name>
    <dbReference type="NCBI Taxonomy" id="714109"/>
    <lineage>
        <taxon>Bacteria</taxon>
        <taxon>Bacillati</taxon>
        <taxon>Actinomycetota</taxon>
        <taxon>Actinomycetes</taxon>
        <taxon>Micromonosporales</taxon>
        <taxon>Micromonosporaceae</taxon>
        <taxon>Phytomonospora</taxon>
    </lineage>
</organism>
<comment type="caution">
    <text evidence="2">The sequence shown here is derived from an EMBL/GenBank/DDBJ whole genome shotgun (WGS) entry which is preliminary data.</text>
</comment>
<dbReference type="RefSeq" id="WP_184792081.1">
    <property type="nucleotide sequence ID" value="NZ_BONT01000114.1"/>
</dbReference>
<feature type="transmembrane region" description="Helical" evidence="1">
    <location>
        <begin position="92"/>
        <end position="119"/>
    </location>
</feature>
<feature type="transmembrane region" description="Helical" evidence="1">
    <location>
        <begin position="21"/>
        <end position="42"/>
    </location>
</feature>
<keyword evidence="1" id="KW-0812">Transmembrane</keyword>
<dbReference type="EMBL" id="JACHGT010000019">
    <property type="protein sequence ID" value="MBB6039058.1"/>
    <property type="molecule type" value="Genomic_DNA"/>
</dbReference>
<keyword evidence="1" id="KW-0472">Membrane</keyword>
<protein>
    <submittedName>
        <fullName evidence="2">Uncharacterized protein</fullName>
    </submittedName>
</protein>
<feature type="transmembrane region" description="Helical" evidence="1">
    <location>
        <begin position="62"/>
        <end position="85"/>
    </location>
</feature>
<dbReference type="AlphaFoldDB" id="A0A841FZC1"/>
<evidence type="ECO:0000256" key="1">
    <source>
        <dbReference type="SAM" id="Phobius"/>
    </source>
</evidence>
<keyword evidence="1" id="KW-1133">Transmembrane helix</keyword>
<keyword evidence="3" id="KW-1185">Reference proteome</keyword>
<dbReference type="Proteomes" id="UP000548476">
    <property type="component" value="Unassembled WGS sequence"/>
</dbReference>
<accession>A0A841FZC1</accession>
<sequence>MYQPVPAQVPDERPAEATKGAAAIGVTCLGLLVSTFSAVLTFTYDPDGGTDAAVDDGARGFLIGYTGWGGLSVLLLMLGAVLILRRIGGGRILIWVVGGISIMTMLSCGGGGLLVTVMGAQEDWDNYPPQWMFLLAVVGSFLGLIALVTGMVFLGRRAVGQWLKPPMQQYGYTTPQYPPQSPYGY</sequence>
<evidence type="ECO:0000313" key="2">
    <source>
        <dbReference type="EMBL" id="MBB6039058.1"/>
    </source>
</evidence>
<proteinExistence type="predicted"/>
<evidence type="ECO:0000313" key="3">
    <source>
        <dbReference type="Proteomes" id="UP000548476"/>
    </source>
</evidence>
<name>A0A841FZC1_9ACTN</name>
<reference evidence="2 3" key="1">
    <citation type="submission" date="2020-08" db="EMBL/GenBank/DDBJ databases">
        <title>Genomic Encyclopedia of Type Strains, Phase IV (KMG-IV): sequencing the most valuable type-strain genomes for metagenomic binning, comparative biology and taxonomic classification.</title>
        <authorList>
            <person name="Goeker M."/>
        </authorList>
    </citation>
    <scope>NUCLEOTIDE SEQUENCE [LARGE SCALE GENOMIC DNA]</scope>
    <source>
        <strain evidence="2 3">YIM 65646</strain>
    </source>
</reference>
<feature type="transmembrane region" description="Helical" evidence="1">
    <location>
        <begin position="131"/>
        <end position="154"/>
    </location>
</feature>